<feature type="region of interest" description="Disordered" evidence="1">
    <location>
        <begin position="222"/>
        <end position="316"/>
    </location>
</feature>
<feature type="compositionally biased region" description="Basic residues" evidence="1">
    <location>
        <begin position="258"/>
        <end position="268"/>
    </location>
</feature>
<dbReference type="AlphaFoldDB" id="A0A6A5T6Y3"/>
<gene>
    <name evidence="2" type="ORF">EJ02DRAFT_479603</name>
</gene>
<feature type="non-terminal residue" evidence="2">
    <location>
        <position position="1"/>
    </location>
</feature>
<feature type="compositionally biased region" description="Basic and acidic residues" evidence="1">
    <location>
        <begin position="222"/>
        <end position="241"/>
    </location>
</feature>
<evidence type="ECO:0000313" key="2">
    <source>
        <dbReference type="EMBL" id="KAF1944817.1"/>
    </source>
</evidence>
<sequence length="316" mass="36417">ASTPYPTDLLLSNPPSWFNRIGKFPWKSNHPSIKTKMRHIHKHQRRACETIWKCPANSSHASNSRNKTSKTLKPSIELDDGYNIRLSRPRCRYFPTRLSDTYLNLIHDNNEPPPFSLDAQNPSTHHPTPTPSTARVDIYNRVISFFHSAQKSPAPSVKDFDAFLSRLTSYENHYLQGLVSDLRTDWPQDEPFSNIVALVWWSERQYQSFDFGFGFNFEEGETTRDAKKSDEEGSEGARDGAEDVLEEDEKTVKEATKKARKKEKKKKAGNLVAKEKAEKEAKEKKDTKKKDTKKKDTKKKDTKKKDTKKKDTKKKG</sequence>
<dbReference type="Proteomes" id="UP000800038">
    <property type="component" value="Unassembled WGS sequence"/>
</dbReference>
<protein>
    <submittedName>
        <fullName evidence="2">Uncharacterized protein</fullName>
    </submittedName>
</protein>
<feature type="compositionally biased region" description="Basic residues" evidence="1">
    <location>
        <begin position="290"/>
        <end position="316"/>
    </location>
</feature>
<evidence type="ECO:0000313" key="3">
    <source>
        <dbReference type="Proteomes" id="UP000800038"/>
    </source>
</evidence>
<name>A0A6A5T6Y3_9PLEO</name>
<accession>A0A6A5T6Y3</accession>
<evidence type="ECO:0000256" key="1">
    <source>
        <dbReference type="SAM" id="MobiDB-lite"/>
    </source>
</evidence>
<feature type="region of interest" description="Disordered" evidence="1">
    <location>
        <begin position="113"/>
        <end position="133"/>
    </location>
</feature>
<reference evidence="2" key="1">
    <citation type="journal article" date="2020" name="Stud. Mycol.">
        <title>101 Dothideomycetes genomes: a test case for predicting lifestyles and emergence of pathogens.</title>
        <authorList>
            <person name="Haridas S."/>
            <person name="Albert R."/>
            <person name="Binder M."/>
            <person name="Bloem J."/>
            <person name="Labutti K."/>
            <person name="Salamov A."/>
            <person name="Andreopoulos B."/>
            <person name="Baker S."/>
            <person name="Barry K."/>
            <person name="Bills G."/>
            <person name="Bluhm B."/>
            <person name="Cannon C."/>
            <person name="Castanera R."/>
            <person name="Culley D."/>
            <person name="Daum C."/>
            <person name="Ezra D."/>
            <person name="Gonzalez J."/>
            <person name="Henrissat B."/>
            <person name="Kuo A."/>
            <person name="Liang C."/>
            <person name="Lipzen A."/>
            <person name="Lutzoni F."/>
            <person name="Magnuson J."/>
            <person name="Mondo S."/>
            <person name="Nolan M."/>
            <person name="Ohm R."/>
            <person name="Pangilinan J."/>
            <person name="Park H.-J."/>
            <person name="Ramirez L."/>
            <person name="Alfaro M."/>
            <person name="Sun H."/>
            <person name="Tritt A."/>
            <person name="Yoshinaga Y."/>
            <person name="Zwiers L.-H."/>
            <person name="Turgeon B."/>
            <person name="Goodwin S."/>
            <person name="Spatafora J."/>
            <person name="Crous P."/>
            <person name="Grigoriev I."/>
        </authorList>
    </citation>
    <scope>NUCLEOTIDE SEQUENCE</scope>
    <source>
        <strain evidence="2">CBS 161.51</strain>
    </source>
</reference>
<keyword evidence="3" id="KW-1185">Reference proteome</keyword>
<dbReference type="EMBL" id="ML976014">
    <property type="protein sequence ID" value="KAF1944817.1"/>
    <property type="molecule type" value="Genomic_DNA"/>
</dbReference>
<organism evidence="2 3">
    <name type="scientific">Clathrospora elynae</name>
    <dbReference type="NCBI Taxonomy" id="706981"/>
    <lineage>
        <taxon>Eukaryota</taxon>
        <taxon>Fungi</taxon>
        <taxon>Dikarya</taxon>
        <taxon>Ascomycota</taxon>
        <taxon>Pezizomycotina</taxon>
        <taxon>Dothideomycetes</taxon>
        <taxon>Pleosporomycetidae</taxon>
        <taxon>Pleosporales</taxon>
        <taxon>Diademaceae</taxon>
        <taxon>Clathrospora</taxon>
    </lineage>
</organism>
<feature type="compositionally biased region" description="Basic and acidic residues" evidence="1">
    <location>
        <begin position="273"/>
        <end position="289"/>
    </location>
</feature>
<proteinExistence type="predicted"/>
<feature type="compositionally biased region" description="Low complexity" evidence="1">
    <location>
        <begin position="122"/>
        <end position="133"/>
    </location>
</feature>